<dbReference type="InterPro" id="IPR007422">
    <property type="entry name" value="Peptidase_Prp"/>
</dbReference>
<dbReference type="EMBL" id="DXIE01000029">
    <property type="protein sequence ID" value="HIV62164.1"/>
    <property type="molecule type" value="Genomic_DNA"/>
</dbReference>
<dbReference type="Gene3D" id="3.30.70.1490">
    <property type="entry name" value="Cysteine protease Prp"/>
    <property type="match status" value="1"/>
</dbReference>
<keyword evidence="1" id="KW-0690">Ribosome biogenesis</keyword>
<organism evidence="7 8">
    <name type="scientific">Candidatus Butyricicoccus avistercoris</name>
    <dbReference type="NCBI Taxonomy" id="2838518"/>
    <lineage>
        <taxon>Bacteria</taxon>
        <taxon>Bacillati</taxon>
        <taxon>Bacillota</taxon>
        <taxon>Clostridia</taxon>
        <taxon>Eubacteriales</taxon>
        <taxon>Butyricicoccaceae</taxon>
        <taxon>Butyricicoccus</taxon>
    </lineage>
</organism>
<sequence>MTRITFFLSQGKIKAVDLLGHAGYAEEGEDIVCAAITSAVQMTHALLFDVQKINVDALIEDDGAHIRLTLPANQLNKGQDGMKALKIFYTELAAEYSEFVSVMEVQNDAED</sequence>
<reference evidence="7" key="1">
    <citation type="journal article" date="2021" name="PeerJ">
        <title>Extensive microbial diversity within the chicken gut microbiome revealed by metagenomics and culture.</title>
        <authorList>
            <person name="Gilroy R."/>
            <person name="Ravi A."/>
            <person name="Getino M."/>
            <person name="Pursley I."/>
            <person name="Horton D.L."/>
            <person name="Alikhan N.F."/>
            <person name="Baker D."/>
            <person name="Gharbi K."/>
            <person name="Hall N."/>
            <person name="Watson M."/>
            <person name="Adriaenssens E.M."/>
            <person name="Foster-Nyarko E."/>
            <person name="Jarju S."/>
            <person name="Secka A."/>
            <person name="Antonio M."/>
            <person name="Oren A."/>
            <person name="Chaudhuri R.R."/>
            <person name="La Ragione R."/>
            <person name="Hildebrand F."/>
            <person name="Pallen M.J."/>
        </authorList>
    </citation>
    <scope>NUCLEOTIDE SEQUENCE</scope>
    <source>
        <strain evidence="7">CHK193-4272</strain>
    </source>
</reference>
<evidence type="ECO:0000256" key="2">
    <source>
        <dbReference type="ARBA" id="ARBA00022670"/>
    </source>
</evidence>
<reference evidence="7" key="2">
    <citation type="submission" date="2021-04" db="EMBL/GenBank/DDBJ databases">
        <authorList>
            <person name="Gilroy R."/>
        </authorList>
    </citation>
    <scope>NUCLEOTIDE SEQUENCE</scope>
    <source>
        <strain evidence="7">CHK193-4272</strain>
    </source>
</reference>
<comment type="similarity">
    <text evidence="5">Belongs to the Prp family.</text>
</comment>
<dbReference type="PANTHER" id="PTHR39178:SF1">
    <property type="entry name" value="RIBOSOMAL-PROCESSING CYSTEINE PROTEASE PRP"/>
    <property type="match status" value="1"/>
</dbReference>
<dbReference type="GO" id="GO:0042254">
    <property type="term" value="P:ribosome biogenesis"/>
    <property type="evidence" value="ECO:0007669"/>
    <property type="project" value="UniProtKB-KW"/>
</dbReference>
<dbReference type="GO" id="GO:0008234">
    <property type="term" value="F:cysteine-type peptidase activity"/>
    <property type="evidence" value="ECO:0007669"/>
    <property type="project" value="UniProtKB-KW"/>
</dbReference>
<gene>
    <name evidence="7" type="ORF">H9746_04850</name>
</gene>
<dbReference type="AlphaFoldDB" id="A0A9D1PHG7"/>
<evidence type="ECO:0000256" key="1">
    <source>
        <dbReference type="ARBA" id="ARBA00022517"/>
    </source>
</evidence>
<dbReference type="CDD" id="cd16332">
    <property type="entry name" value="Prp-like"/>
    <property type="match status" value="1"/>
</dbReference>
<evidence type="ECO:0000313" key="7">
    <source>
        <dbReference type="EMBL" id="HIV62164.1"/>
    </source>
</evidence>
<evidence type="ECO:0000313" key="8">
    <source>
        <dbReference type="Proteomes" id="UP000886808"/>
    </source>
</evidence>
<evidence type="ECO:0000256" key="6">
    <source>
        <dbReference type="ARBA" id="ARBA00044538"/>
    </source>
</evidence>
<evidence type="ECO:0000256" key="5">
    <source>
        <dbReference type="ARBA" id="ARBA00044503"/>
    </source>
</evidence>
<keyword evidence="4" id="KW-0788">Thiol protease</keyword>
<proteinExistence type="inferred from homology"/>
<evidence type="ECO:0000256" key="4">
    <source>
        <dbReference type="ARBA" id="ARBA00022807"/>
    </source>
</evidence>
<name>A0A9D1PHG7_9FIRM</name>
<dbReference type="GO" id="GO:0006508">
    <property type="term" value="P:proteolysis"/>
    <property type="evidence" value="ECO:0007669"/>
    <property type="project" value="UniProtKB-KW"/>
</dbReference>
<evidence type="ECO:0000256" key="3">
    <source>
        <dbReference type="ARBA" id="ARBA00022801"/>
    </source>
</evidence>
<dbReference type="PANTHER" id="PTHR39178">
    <property type="entry name" value="HYPOTHETICAL RIBOSOME-ASSOCIATED PROTEIN"/>
    <property type="match status" value="1"/>
</dbReference>
<comment type="caution">
    <text evidence="7">The sequence shown here is derived from an EMBL/GenBank/DDBJ whole genome shotgun (WGS) entry which is preliminary data.</text>
</comment>
<dbReference type="InterPro" id="IPR036764">
    <property type="entry name" value="Peptidase_Prp_sf"/>
</dbReference>
<protein>
    <recommendedName>
        <fullName evidence="6">Ribosomal processing cysteine protease Prp</fullName>
    </recommendedName>
</protein>
<dbReference type="SUPFAM" id="SSF118010">
    <property type="entry name" value="TM1457-like"/>
    <property type="match status" value="1"/>
</dbReference>
<keyword evidence="2 7" id="KW-0645">Protease</keyword>
<accession>A0A9D1PHG7</accession>
<dbReference type="Pfam" id="PF04327">
    <property type="entry name" value="Peptidase_Prp"/>
    <property type="match status" value="1"/>
</dbReference>
<keyword evidence="3" id="KW-0378">Hydrolase</keyword>
<dbReference type="Proteomes" id="UP000886808">
    <property type="component" value="Unassembled WGS sequence"/>
</dbReference>